<dbReference type="HOGENOM" id="CLU_002157_1_2_0"/>
<proteinExistence type="predicted"/>
<dbReference type="STRING" id="481448.Minf_0590"/>
<evidence type="ECO:0000259" key="3">
    <source>
        <dbReference type="Pfam" id="PF19278"/>
    </source>
</evidence>
<dbReference type="SUPFAM" id="SSF53067">
    <property type="entry name" value="Actin-like ATPase domain"/>
    <property type="match status" value="1"/>
</dbReference>
<dbReference type="Pfam" id="PF05378">
    <property type="entry name" value="Hydant_A_N"/>
    <property type="match status" value="1"/>
</dbReference>
<dbReference type="GO" id="GO:0017168">
    <property type="term" value="F:5-oxoprolinase (ATP-hydrolyzing) activity"/>
    <property type="evidence" value="ECO:0007669"/>
    <property type="project" value="TreeGrafter"/>
</dbReference>
<sequence length="692" mass="76438">MHVRIGVDIGGTFTDFVIFDGRTIHRLKRRSTSDRPEEGLVEGIKTALGMFERISGFEIVHGTTVGTNAILEGKGAKTALFTTKGFEDILEIGRQNRRCLYKLGPSKPPSLVPRFLRFGVPERITKDGEILQRVDLSAVEAALEKLKEHKVESIAVCFLFSFVNPDHEKEVGYFLRRLGYEVSLSSEILSEYREYERTSTTVLNAKIGPVVTNYVEKSLKLLTDWSVHRFGERFARQLQKNSFFRIMQSNGGVVSTRGIRKNPLLTVLSGPAGGVCAGAALAECCGLKRVITVDMGGTSTDVSFFIEGQIERTTEGEIGGYPFGTPIVSIKSIAAGGGSIVRVDAGGALRVGPLSAGSDPGPICYGRGESITVTDAHLILGRLLDTVFMGGQLRLDRQRTRMVFEQFCRERLPGFVEKEGGIEKAVVGLAQGILDITNLQMAKAIELMTVSKGQDPREFTLMVFGGAGGLHGCDLADALGIPLVVVPRDPGLFCSLGVLLSDVVKDYSLSCIRPLDTFESAEIDLLFGKLERVAQKELEEEGIPSPRRFFSRYVDLRYKGQSFEISLPYSAELTREFHCKHEERYGYSDWSRIVETVTFRLKAVGMLDKISFPRTAHRGEETPVPEALLDRRKVFFQKKEWLTPFYLREKLQGGNKLKGPAVIVEYSATTVVNPGYEASVDSFGNLLLSKND</sequence>
<organism evidence="4 5">
    <name type="scientific">Methylacidiphilum infernorum (isolate V4)</name>
    <name type="common">Methylokorus infernorum (strain V4)</name>
    <dbReference type="NCBI Taxonomy" id="481448"/>
    <lineage>
        <taxon>Bacteria</taxon>
        <taxon>Pseudomonadati</taxon>
        <taxon>Verrucomicrobiota</taxon>
        <taxon>Methylacidiphilae</taxon>
        <taxon>Methylacidiphilales</taxon>
        <taxon>Methylacidiphilaceae</taxon>
        <taxon>Methylacidiphilum (ex Ratnadevi et al. 2023)</taxon>
    </lineage>
</organism>
<dbReference type="PANTHER" id="PTHR11365">
    <property type="entry name" value="5-OXOPROLINASE RELATED"/>
    <property type="match status" value="1"/>
</dbReference>
<dbReference type="InterPro" id="IPR008040">
    <property type="entry name" value="Hydant_A_N"/>
</dbReference>
<dbReference type="RefSeq" id="WP_012462930.1">
    <property type="nucleotide sequence ID" value="NC_010794.1"/>
</dbReference>
<dbReference type="InterPro" id="IPR043129">
    <property type="entry name" value="ATPase_NBD"/>
</dbReference>
<dbReference type="EMBL" id="CP000975">
    <property type="protein sequence ID" value="ACD82648.1"/>
    <property type="molecule type" value="Genomic_DNA"/>
</dbReference>
<evidence type="ECO:0000313" key="4">
    <source>
        <dbReference type="EMBL" id="ACD82648.1"/>
    </source>
</evidence>
<dbReference type="Pfam" id="PF01968">
    <property type="entry name" value="Hydantoinase_A"/>
    <property type="match status" value="1"/>
</dbReference>
<dbReference type="eggNOG" id="COG0145">
    <property type="taxonomic scope" value="Bacteria"/>
</dbReference>
<dbReference type="OrthoDB" id="9768323at2"/>
<feature type="domain" description="Hydantoinase A/oxoprolinase" evidence="1">
    <location>
        <begin position="197"/>
        <end position="506"/>
    </location>
</feature>
<evidence type="ECO:0000259" key="1">
    <source>
        <dbReference type="Pfam" id="PF01968"/>
    </source>
</evidence>
<dbReference type="PANTHER" id="PTHR11365:SF23">
    <property type="entry name" value="HYPOTHETICAL 5-OXOPROLINASE (EUROFUNG)-RELATED"/>
    <property type="match status" value="1"/>
</dbReference>
<feature type="domain" description="Acetophenone carboxylase-like C-terminal" evidence="3">
    <location>
        <begin position="521"/>
        <end position="683"/>
    </location>
</feature>
<gene>
    <name evidence="4" type="primary">hyuA</name>
    <name evidence="4" type="ordered locus">Minf_0590</name>
</gene>
<feature type="domain" description="Hydantoinase/oxoprolinase N-terminal" evidence="2">
    <location>
        <begin position="4"/>
        <end position="178"/>
    </location>
</feature>
<dbReference type="InterPro" id="IPR002821">
    <property type="entry name" value="Hydantoinase_A"/>
</dbReference>
<dbReference type="GO" id="GO:0006749">
    <property type="term" value="P:glutathione metabolic process"/>
    <property type="evidence" value="ECO:0007669"/>
    <property type="project" value="TreeGrafter"/>
</dbReference>
<reference evidence="4 5" key="1">
    <citation type="journal article" date="2008" name="Biol. Direct">
        <title>Complete genome sequence of the extremely acidophilic methanotroph isolate V4, Methylacidiphilum infernorum, a representative of the bacterial phylum Verrucomicrobia.</title>
        <authorList>
            <person name="Hou S."/>
            <person name="Makarova K.S."/>
            <person name="Saw J.H."/>
            <person name="Senin P."/>
            <person name="Ly B.V."/>
            <person name="Zhou Z."/>
            <person name="Ren Y."/>
            <person name="Wang J."/>
            <person name="Galperin M.Y."/>
            <person name="Omelchenko M.V."/>
            <person name="Wolf Y.I."/>
            <person name="Yutin N."/>
            <person name="Koonin E.V."/>
            <person name="Stott M.B."/>
            <person name="Mountain B.W."/>
            <person name="Crowe M.A."/>
            <person name="Smirnova A.V."/>
            <person name="Dunfield P.F."/>
            <person name="Feng L."/>
            <person name="Wang L."/>
            <person name="Alam M."/>
        </authorList>
    </citation>
    <scope>NUCLEOTIDE SEQUENCE [LARGE SCALE GENOMIC DNA]</scope>
    <source>
        <strain evidence="5">Isolate V4</strain>
    </source>
</reference>
<dbReference type="GO" id="GO:0005829">
    <property type="term" value="C:cytosol"/>
    <property type="evidence" value="ECO:0007669"/>
    <property type="project" value="TreeGrafter"/>
</dbReference>
<dbReference type="InterPro" id="IPR049517">
    <property type="entry name" value="ACX-like_C"/>
</dbReference>
<evidence type="ECO:0000313" key="5">
    <source>
        <dbReference type="Proteomes" id="UP000009149"/>
    </source>
</evidence>
<dbReference type="Proteomes" id="UP000009149">
    <property type="component" value="Chromosome"/>
</dbReference>
<dbReference type="AlphaFoldDB" id="B3DZY7"/>
<name>B3DZY7_METI4</name>
<dbReference type="Pfam" id="PF19278">
    <property type="entry name" value="Hydant_A_C"/>
    <property type="match status" value="1"/>
</dbReference>
<evidence type="ECO:0000259" key="2">
    <source>
        <dbReference type="Pfam" id="PF05378"/>
    </source>
</evidence>
<dbReference type="KEGG" id="min:Minf_0590"/>
<dbReference type="InterPro" id="IPR045079">
    <property type="entry name" value="Oxoprolinase-like"/>
</dbReference>
<accession>B3DZY7</accession>
<protein>
    <submittedName>
        <fullName evidence="4">N-methylhydantoinase A/acetone carboxylase, beta subunit</fullName>
    </submittedName>
</protein>